<feature type="domain" description="Ribosomal protein mS38 C-terminal" evidence="2">
    <location>
        <begin position="242"/>
        <end position="274"/>
    </location>
</feature>
<protein>
    <recommendedName>
        <fullName evidence="2">Ribosomal protein mS38 C-terminal domain-containing protein</fullName>
    </recommendedName>
</protein>
<dbReference type="EMBL" id="JABBWD010000065">
    <property type="protein sequence ID" value="KAG1770376.1"/>
    <property type="molecule type" value="Genomic_DNA"/>
</dbReference>
<dbReference type="SMART" id="SM01155">
    <property type="entry name" value="DUF1713"/>
    <property type="match status" value="1"/>
</dbReference>
<keyword evidence="4" id="KW-1185">Reference proteome</keyword>
<organism evidence="3 4">
    <name type="scientific">Suillus placidus</name>
    <dbReference type="NCBI Taxonomy" id="48579"/>
    <lineage>
        <taxon>Eukaryota</taxon>
        <taxon>Fungi</taxon>
        <taxon>Dikarya</taxon>
        <taxon>Basidiomycota</taxon>
        <taxon>Agaricomycotina</taxon>
        <taxon>Agaricomycetes</taxon>
        <taxon>Agaricomycetidae</taxon>
        <taxon>Boletales</taxon>
        <taxon>Suillineae</taxon>
        <taxon>Suillaceae</taxon>
        <taxon>Suillus</taxon>
    </lineage>
</organism>
<reference evidence="3" key="1">
    <citation type="journal article" date="2020" name="New Phytol.">
        <title>Comparative genomics reveals dynamic genome evolution in host specialist ectomycorrhizal fungi.</title>
        <authorList>
            <person name="Lofgren L.A."/>
            <person name="Nguyen N.H."/>
            <person name="Vilgalys R."/>
            <person name="Ruytinx J."/>
            <person name="Liao H.L."/>
            <person name="Branco S."/>
            <person name="Kuo A."/>
            <person name="LaButti K."/>
            <person name="Lipzen A."/>
            <person name="Andreopoulos W."/>
            <person name="Pangilinan J."/>
            <person name="Riley R."/>
            <person name="Hundley H."/>
            <person name="Na H."/>
            <person name="Barry K."/>
            <person name="Grigoriev I.V."/>
            <person name="Stajich J.E."/>
            <person name="Kennedy P.G."/>
        </authorList>
    </citation>
    <scope>NUCLEOTIDE SEQUENCE</scope>
    <source>
        <strain evidence="3">DOB743</strain>
    </source>
</reference>
<dbReference type="InterPro" id="IPR013177">
    <property type="entry name" value="Ribosomal_mS38_C"/>
</dbReference>
<dbReference type="AlphaFoldDB" id="A0A9P6ZKU6"/>
<feature type="region of interest" description="Disordered" evidence="1">
    <location>
        <begin position="245"/>
        <end position="274"/>
    </location>
</feature>
<evidence type="ECO:0000313" key="3">
    <source>
        <dbReference type="EMBL" id="KAG1770376.1"/>
    </source>
</evidence>
<dbReference type="Pfam" id="PF08213">
    <property type="entry name" value="COX24_C"/>
    <property type="match status" value="1"/>
</dbReference>
<dbReference type="OrthoDB" id="3268560at2759"/>
<evidence type="ECO:0000256" key="1">
    <source>
        <dbReference type="SAM" id="MobiDB-lite"/>
    </source>
</evidence>
<sequence length="274" mass="29688">MSFLPRIFKPPAANCRAYSSFFSSKPGGGRYFNSAKPPKPVVSSGRAKVDSGNTSIAPSDGTSSSSSGNGSGKMKVGGADENSSIPASNAVDAPRSTPSLPFTSPSAFSSQFHHQVHPTISSQDFNLHQFFSLHRPLLLLSQPPSTIFESAPQDTPLFQSPEEIPKTQLQSGQFNTLDEPPESSFETDADAARQLGHALVMNRVGGIVSWQNTLAKLGLGGETAEGSAVNAKESAQEWVTIYADSTKRKKRKKMKKHKLKKRRRLTRMQRQNAK</sequence>
<gene>
    <name evidence="3" type="ORF">EV702DRAFT_669530</name>
</gene>
<dbReference type="Proteomes" id="UP000714275">
    <property type="component" value="Unassembled WGS sequence"/>
</dbReference>
<feature type="region of interest" description="Disordered" evidence="1">
    <location>
        <begin position="25"/>
        <end position="108"/>
    </location>
</feature>
<name>A0A9P6ZKU6_9AGAM</name>
<accession>A0A9P6ZKU6</accession>
<feature type="compositionally biased region" description="Basic residues" evidence="1">
    <location>
        <begin position="247"/>
        <end position="274"/>
    </location>
</feature>
<feature type="compositionally biased region" description="Low complexity" evidence="1">
    <location>
        <begin position="55"/>
        <end position="77"/>
    </location>
</feature>
<evidence type="ECO:0000259" key="2">
    <source>
        <dbReference type="SMART" id="SM01155"/>
    </source>
</evidence>
<evidence type="ECO:0000313" key="4">
    <source>
        <dbReference type="Proteomes" id="UP000714275"/>
    </source>
</evidence>
<proteinExistence type="predicted"/>
<comment type="caution">
    <text evidence="3">The sequence shown here is derived from an EMBL/GenBank/DDBJ whole genome shotgun (WGS) entry which is preliminary data.</text>
</comment>
<feature type="compositionally biased region" description="Polar residues" evidence="1">
    <location>
        <begin position="96"/>
        <end position="108"/>
    </location>
</feature>